<protein>
    <submittedName>
        <fullName evidence="2">Uncharacterized protein</fullName>
    </submittedName>
</protein>
<name>A0A0F9GZW0_9ZZZZ</name>
<keyword evidence="1" id="KW-0472">Membrane</keyword>
<evidence type="ECO:0000256" key="1">
    <source>
        <dbReference type="SAM" id="Phobius"/>
    </source>
</evidence>
<sequence length="106" mass="12066">MIFVGTLIMIWAGVNECSRCDFFEAILYVATGWGWVGIVLFGIGSIVFLYRIARSWFNIRRSIYFVDKDRGSNFYGTGSFRRPYASIEKALDVSKKGDSIRTTKGQ</sequence>
<gene>
    <name evidence="2" type="ORF">LCGC14_2123130</name>
</gene>
<keyword evidence="1" id="KW-0812">Transmembrane</keyword>
<evidence type="ECO:0000313" key="2">
    <source>
        <dbReference type="EMBL" id="KKL68622.1"/>
    </source>
</evidence>
<dbReference type="EMBL" id="LAZR01026472">
    <property type="protein sequence ID" value="KKL68622.1"/>
    <property type="molecule type" value="Genomic_DNA"/>
</dbReference>
<accession>A0A0F9GZW0</accession>
<reference evidence="2" key="1">
    <citation type="journal article" date="2015" name="Nature">
        <title>Complex archaea that bridge the gap between prokaryotes and eukaryotes.</title>
        <authorList>
            <person name="Spang A."/>
            <person name="Saw J.H."/>
            <person name="Jorgensen S.L."/>
            <person name="Zaremba-Niedzwiedzka K."/>
            <person name="Martijn J."/>
            <person name="Lind A.E."/>
            <person name="van Eijk R."/>
            <person name="Schleper C."/>
            <person name="Guy L."/>
            <person name="Ettema T.J."/>
        </authorList>
    </citation>
    <scope>NUCLEOTIDE SEQUENCE</scope>
</reference>
<organism evidence="2">
    <name type="scientific">marine sediment metagenome</name>
    <dbReference type="NCBI Taxonomy" id="412755"/>
    <lineage>
        <taxon>unclassified sequences</taxon>
        <taxon>metagenomes</taxon>
        <taxon>ecological metagenomes</taxon>
    </lineage>
</organism>
<feature type="transmembrane region" description="Helical" evidence="1">
    <location>
        <begin position="33"/>
        <end position="53"/>
    </location>
</feature>
<proteinExistence type="predicted"/>
<comment type="caution">
    <text evidence="2">The sequence shown here is derived from an EMBL/GenBank/DDBJ whole genome shotgun (WGS) entry which is preliminary data.</text>
</comment>
<dbReference type="AlphaFoldDB" id="A0A0F9GZW0"/>
<keyword evidence="1" id="KW-1133">Transmembrane helix</keyword>